<dbReference type="PANTHER" id="PTHR13140:SF706">
    <property type="entry name" value="DILUTE CLASS UNCONVENTIONAL MYOSIN, ISOFORM C"/>
    <property type="match status" value="1"/>
</dbReference>
<dbReference type="GO" id="GO:0005737">
    <property type="term" value="C:cytoplasm"/>
    <property type="evidence" value="ECO:0007669"/>
    <property type="project" value="TreeGrafter"/>
</dbReference>
<dbReference type="InterPro" id="IPR001609">
    <property type="entry name" value="Myosin_head_motor_dom-like"/>
</dbReference>
<evidence type="ECO:0000256" key="5">
    <source>
        <dbReference type="ARBA" id="ARBA00023203"/>
    </source>
</evidence>
<keyword evidence="2" id="KW-0067">ATP-binding</keyword>
<evidence type="ECO:0000256" key="7">
    <source>
        <dbReference type="SAM" id="MobiDB-lite"/>
    </source>
</evidence>
<dbReference type="GO" id="GO:0007015">
    <property type="term" value="P:actin filament organization"/>
    <property type="evidence" value="ECO:0007669"/>
    <property type="project" value="TreeGrafter"/>
</dbReference>
<evidence type="ECO:0000256" key="1">
    <source>
        <dbReference type="ARBA" id="ARBA00022741"/>
    </source>
</evidence>
<feature type="region of interest" description="Disordered" evidence="7">
    <location>
        <begin position="700"/>
        <end position="723"/>
    </location>
</feature>
<organism evidence="9 10">
    <name type="scientific">Piliocolobus tephrosceles</name>
    <name type="common">Ugandan red Colobus</name>
    <dbReference type="NCBI Taxonomy" id="591936"/>
    <lineage>
        <taxon>Eukaryota</taxon>
        <taxon>Metazoa</taxon>
        <taxon>Chordata</taxon>
        <taxon>Craniata</taxon>
        <taxon>Vertebrata</taxon>
        <taxon>Euteleostomi</taxon>
        <taxon>Mammalia</taxon>
        <taxon>Eutheria</taxon>
        <taxon>Euarchontoglires</taxon>
        <taxon>Primates</taxon>
        <taxon>Haplorrhini</taxon>
        <taxon>Catarrhini</taxon>
        <taxon>Cercopithecidae</taxon>
        <taxon>Colobinae</taxon>
        <taxon>Piliocolobus</taxon>
    </lineage>
</organism>
<dbReference type="GO" id="GO:0000146">
    <property type="term" value="F:microfilament motor activity"/>
    <property type="evidence" value="ECO:0007669"/>
    <property type="project" value="TreeGrafter"/>
</dbReference>
<keyword evidence="5 6" id="KW-0009">Actin-binding</keyword>
<comment type="caution">
    <text evidence="6">Lacks conserved residue(s) required for the propagation of feature annotation.</text>
</comment>
<accession>A0A8C9LHU1</accession>
<feature type="region of interest" description="Actin-binding" evidence="6">
    <location>
        <begin position="293"/>
        <end position="315"/>
    </location>
</feature>
<feature type="domain" description="Myosin motor" evidence="8">
    <location>
        <begin position="1"/>
        <end position="414"/>
    </location>
</feature>
<dbReference type="Gene3D" id="3.40.850.10">
    <property type="entry name" value="Kinesin motor domain"/>
    <property type="match status" value="2"/>
</dbReference>
<dbReference type="Ensembl" id="ENSPTET00000003003.1">
    <property type="protein sequence ID" value="ENSPTEP00000001987.1"/>
    <property type="gene ID" value="ENSPTEG00000002275.1"/>
</dbReference>
<dbReference type="PANTHER" id="PTHR13140">
    <property type="entry name" value="MYOSIN"/>
    <property type="match status" value="1"/>
</dbReference>
<evidence type="ECO:0000256" key="6">
    <source>
        <dbReference type="PROSITE-ProRule" id="PRU00782"/>
    </source>
</evidence>
<dbReference type="InterPro" id="IPR000048">
    <property type="entry name" value="IQ_motif_EF-hand-BS"/>
</dbReference>
<dbReference type="Proteomes" id="UP000694416">
    <property type="component" value="Unplaced"/>
</dbReference>
<dbReference type="GO" id="GO:0016459">
    <property type="term" value="C:myosin complex"/>
    <property type="evidence" value="ECO:0007669"/>
    <property type="project" value="UniProtKB-KW"/>
</dbReference>
<name>A0A8C9LHU1_9PRIM</name>
<reference evidence="9" key="2">
    <citation type="submission" date="2025-09" db="UniProtKB">
        <authorList>
            <consortium name="Ensembl"/>
        </authorList>
    </citation>
    <scope>IDENTIFICATION</scope>
</reference>
<evidence type="ECO:0000256" key="4">
    <source>
        <dbReference type="ARBA" id="ARBA00023175"/>
    </source>
</evidence>
<evidence type="ECO:0000259" key="8">
    <source>
        <dbReference type="PROSITE" id="PS51456"/>
    </source>
</evidence>
<dbReference type="Pfam" id="PF00612">
    <property type="entry name" value="IQ"/>
    <property type="match status" value="1"/>
</dbReference>
<evidence type="ECO:0000256" key="3">
    <source>
        <dbReference type="ARBA" id="ARBA00023123"/>
    </source>
</evidence>
<dbReference type="GO" id="GO:0016020">
    <property type="term" value="C:membrane"/>
    <property type="evidence" value="ECO:0007669"/>
    <property type="project" value="TreeGrafter"/>
</dbReference>
<proteinExistence type="inferred from homology"/>
<dbReference type="GO" id="GO:0005524">
    <property type="term" value="F:ATP binding"/>
    <property type="evidence" value="ECO:0007669"/>
    <property type="project" value="UniProtKB-KW"/>
</dbReference>
<dbReference type="Gene3D" id="1.20.5.4820">
    <property type="match status" value="1"/>
</dbReference>
<keyword evidence="1" id="KW-0547">Nucleotide-binding</keyword>
<dbReference type="Pfam" id="PF00063">
    <property type="entry name" value="Myosin_head"/>
    <property type="match status" value="2"/>
</dbReference>
<keyword evidence="3 6" id="KW-0518">Myosin</keyword>
<evidence type="ECO:0000313" key="10">
    <source>
        <dbReference type="Proteomes" id="UP000694416"/>
    </source>
</evidence>
<protein>
    <submittedName>
        <fullName evidence="9">Myosin-J heavy chain-like</fullName>
    </submittedName>
</protein>
<dbReference type="AlphaFoldDB" id="A0A8C9LHU1"/>
<dbReference type="InterPro" id="IPR027417">
    <property type="entry name" value="P-loop_NTPase"/>
</dbReference>
<keyword evidence="4" id="KW-0505">Motor protein</keyword>
<keyword evidence="10" id="KW-1185">Reference proteome</keyword>
<comment type="similarity">
    <text evidence="6">Belongs to the TRAFAC class myosin-kinesin ATPase superfamily. Myosin family.</text>
</comment>
<reference evidence="9" key="1">
    <citation type="submission" date="2025-08" db="UniProtKB">
        <authorList>
            <consortium name="Ensembl"/>
        </authorList>
    </citation>
    <scope>IDENTIFICATION</scope>
</reference>
<evidence type="ECO:0000256" key="2">
    <source>
        <dbReference type="ARBA" id="ARBA00022840"/>
    </source>
</evidence>
<dbReference type="SMART" id="SM00242">
    <property type="entry name" value="MYSc"/>
    <property type="match status" value="1"/>
</dbReference>
<evidence type="ECO:0000313" key="9">
    <source>
        <dbReference type="Ensembl" id="ENSPTEP00000001987.1"/>
    </source>
</evidence>
<dbReference type="PROSITE" id="PS50096">
    <property type="entry name" value="IQ"/>
    <property type="match status" value="1"/>
</dbReference>
<dbReference type="PROSITE" id="PS51456">
    <property type="entry name" value="MYOSIN_MOTOR"/>
    <property type="match status" value="1"/>
</dbReference>
<dbReference type="SUPFAM" id="SSF52540">
    <property type="entry name" value="P-loop containing nucleoside triphosphate hydrolases"/>
    <property type="match status" value="1"/>
</dbReference>
<sequence>MNNDESNQVYQIKRKKQQEYFIGILDIYGFENFSEGGTNGFEQLCINYANEVLHAFFLKQIMYNEHKTYYEENLRIDRVYYNDNSTVISLIGNTKDVSMYTILEDLALFNCSNKNNEENKKNLFYEKINKNIINTGKYKNIIRNGNNYANNSFIISHYAGDVLYDSQDFFDKNVDILTNDIEQFLSSCNSFISINLLKKKKYEPMQNNELMMMSQKKEETQKLLEVSTSNDIKQNRKRKMSVKEIISSHGLDVKLGTGGTAHATVNTNYGSYTKCNMYKNKVKSIFSFFKKQLEILTNKLECTNSKFIRCIKPNEKKKPRYFDKNLVLNQLIMSGMIDILNLMKNGYPCRVLYDDIWGSYNNIIPMEMKNCLTPKVFCEIVLNFLQISHNEYKFGITKIFFRFGVLSLINELLNKNNDNKNKFVECVYKYWLYRKKKKILNFVLFGCRFKLLFKKQRAKMLMEQGIYLYNNYYLYNIQKKHIKKILFYYFHVYKQRTYFINLRKSTLIIQTYYRTYVCRKHFLHIKRKIMLIQDYYLFHKYYKKRVYAANIIRKNWIMYITKSDYKYVANSVVKIQKAFKNYMKKKYIDYCLEKVQVKKQKIEPTSNKTMNVKQELEIDDKKKKLKTYKKHPREEEDANRIGSFICIDKRIQTRQSFAFGDDHDNAANNIFNIKRRKTWHLKQSILNNRYKRINRFMYNHDNTTKDDNDKTNSSTFNKNNPNKEIRRNSYMEDKPFISVGNIINSNDKSKNNMTDNFICNSNMLTKTYTQKNFKFRNLSVCSGGRSIDTKNKNCKNNSVIYSNTKQKQMERRTYNHTNTKTDFMSSYKTEKSNVYNFLKNTIYDRYIEKYKQNHLDKQKEKKKKSIYIKSNYNNISNIYSVHKPTKETKLEEKYNFDVTDAIIIPEDFQVYESNIPEPNIMLAHHVSNILFQHIIS</sequence>
<dbReference type="GO" id="GO:0051015">
    <property type="term" value="F:actin filament binding"/>
    <property type="evidence" value="ECO:0007669"/>
    <property type="project" value="TreeGrafter"/>
</dbReference>
<dbReference type="Gene3D" id="1.20.5.190">
    <property type="match status" value="1"/>
</dbReference>
<dbReference type="InterPro" id="IPR036961">
    <property type="entry name" value="Kinesin_motor_dom_sf"/>
</dbReference>
<dbReference type="Gene3D" id="1.20.58.530">
    <property type="match status" value="2"/>
</dbReference>